<proteinExistence type="predicted"/>
<evidence type="ECO:0000313" key="2">
    <source>
        <dbReference type="Proteomes" id="UP000593578"/>
    </source>
</evidence>
<comment type="caution">
    <text evidence="1">The sequence shown here is derived from an EMBL/GenBank/DDBJ whole genome shotgun (WGS) entry which is preliminary data.</text>
</comment>
<gene>
    <name evidence="1" type="ORF">Gorai_011318</name>
</gene>
<name>A0A7J8PZ61_GOSRA</name>
<sequence length="457" mass="53673">MGSSSKIKFKRPFDHPRLTTQKRLRSLMDGSLRIPFDMFDMQKEDPYAALATSVRRELETLLPLPHKRCIFQVPDRLRRLNDKAYTPRVISIGPLHHGQQIFKPMEHYKRRFLRDFLVRTRVSVKDCVMIVKDREAKLRDCFAQIIELSSDDFVKMVLFDAIFIVELLFRYNFGELWNDHILGCPRMIHDIQLDLCMIENQVPFFILEDLFNLAMESAFYCDEFSIKNMVLKFGIWAWGPYVREENLQQDFSQVEHVVDLLWLCFQPTSFSFKTEIENFKIPSAMELQQAGVKLRPGSSKNLFDIRFDNGVLEIPQLLVMDRTKVIFRNLMAYEQHYCSRNYVTDYVTMISFLVKSPRDAQLLIKNGIIENCLKDSEEVSTLFKGLVEEVRISRKNFELAGVVEDMKAYCKSRWHRWNATLKQDYFNSPWRSLSIIAATLLLPLTLVQTICAVIQVI</sequence>
<dbReference type="EMBL" id="JABEZZ010000009">
    <property type="protein sequence ID" value="MBA0594413.1"/>
    <property type="molecule type" value="Genomic_DNA"/>
</dbReference>
<dbReference type="KEGG" id="gra:105770919"/>
<organism evidence="1 2">
    <name type="scientific">Gossypium raimondii</name>
    <name type="common">Peruvian cotton</name>
    <name type="synonym">Gossypium klotzschianum subsp. raimondii</name>
    <dbReference type="NCBI Taxonomy" id="29730"/>
    <lineage>
        <taxon>Eukaryota</taxon>
        <taxon>Viridiplantae</taxon>
        <taxon>Streptophyta</taxon>
        <taxon>Embryophyta</taxon>
        <taxon>Tracheophyta</taxon>
        <taxon>Spermatophyta</taxon>
        <taxon>Magnoliopsida</taxon>
        <taxon>eudicotyledons</taxon>
        <taxon>Gunneridae</taxon>
        <taxon>Pentapetalae</taxon>
        <taxon>rosids</taxon>
        <taxon>malvids</taxon>
        <taxon>Malvales</taxon>
        <taxon>Malvaceae</taxon>
        <taxon>Malvoideae</taxon>
        <taxon>Gossypium</taxon>
    </lineage>
</organism>
<protein>
    <submittedName>
        <fullName evidence="1">Uncharacterized protein</fullName>
    </submittedName>
</protein>
<evidence type="ECO:0000313" key="1">
    <source>
        <dbReference type="EMBL" id="MBA0594413.1"/>
    </source>
</evidence>
<accession>A0A7J8PZ61</accession>
<reference evidence="1 2" key="1">
    <citation type="journal article" date="2019" name="Genome Biol. Evol.">
        <title>Insights into the evolution of the New World diploid cottons (Gossypium, subgenus Houzingenia) based on genome sequencing.</title>
        <authorList>
            <person name="Grover C.E."/>
            <person name="Arick M.A. 2nd"/>
            <person name="Thrash A."/>
            <person name="Conover J.L."/>
            <person name="Sanders W.S."/>
            <person name="Peterson D.G."/>
            <person name="Frelichowski J.E."/>
            <person name="Scheffler J.A."/>
            <person name="Scheffler B.E."/>
            <person name="Wendel J.F."/>
        </authorList>
    </citation>
    <scope>NUCLEOTIDE SEQUENCE [LARGE SCALE GENOMIC DNA]</scope>
    <source>
        <strain evidence="1">8</strain>
        <tissue evidence="1">Leaf</tissue>
    </source>
</reference>
<dbReference type="PANTHER" id="PTHR31170:SF25">
    <property type="entry name" value="BNAA09G04570D PROTEIN"/>
    <property type="match status" value="1"/>
</dbReference>
<dbReference type="InterPro" id="IPR004158">
    <property type="entry name" value="DUF247_pln"/>
</dbReference>
<dbReference type="PANTHER" id="PTHR31170">
    <property type="entry name" value="BNAC04G53230D PROTEIN"/>
    <property type="match status" value="1"/>
</dbReference>
<dbReference type="Proteomes" id="UP000593578">
    <property type="component" value="Unassembled WGS sequence"/>
</dbReference>
<dbReference type="Pfam" id="PF03140">
    <property type="entry name" value="DUF247"/>
    <property type="match status" value="1"/>
</dbReference>
<dbReference type="OrthoDB" id="672127at2759"/>
<dbReference type="AlphaFoldDB" id="A0A7J8PZ61"/>